<dbReference type="GeneID" id="36566447"/>
<evidence type="ECO:0000313" key="3">
    <source>
        <dbReference type="Proteomes" id="UP000241107"/>
    </source>
</evidence>
<dbReference type="RefSeq" id="XP_024713323.1">
    <property type="nucleotide sequence ID" value="XM_024858413.1"/>
</dbReference>
<dbReference type="VEuPathDB" id="FungiDB:C7M61_003058"/>
<dbReference type="PANTHER" id="PTHR31905">
    <property type="entry name" value="COILED-COIL DOMAIN-CONTAINING PROTEIN 58"/>
    <property type="match status" value="1"/>
</dbReference>
<accession>A0A2P7YPD6</accession>
<dbReference type="Pfam" id="PF09774">
    <property type="entry name" value="MIX23"/>
    <property type="match status" value="1"/>
</dbReference>
<evidence type="ECO:0000256" key="1">
    <source>
        <dbReference type="ARBA" id="ARBA00024204"/>
    </source>
</evidence>
<dbReference type="GO" id="GO:0005758">
    <property type="term" value="C:mitochondrial intermembrane space"/>
    <property type="evidence" value="ECO:0007669"/>
    <property type="project" value="InterPro"/>
</dbReference>
<keyword evidence="3" id="KW-1185">Reference proteome</keyword>
<dbReference type="OrthoDB" id="5593818at2759"/>
<reference evidence="2 3" key="1">
    <citation type="submission" date="2018-03" db="EMBL/GenBank/DDBJ databases">
        <title>Candida pseudohaemulonii genome assembly and annotation.</title>
        <authorList>
            <person name="Munoz J.F."/>
            <person name="Gade L.G."/>
            <person name="Chow N.A."/>
            <person name="Litvintseva A.P."/>
            <person name="Loparev V.N."/>
            <person name="Cuomo C.A."/>
        </authorList>
    </citation>
    <scope>NUCLEOTIDE SEQUENCE [LARGE SCALE GENOMIC DNA]</scope>
    <source>
        <strain evidence="2 3">B12108</strain>
    </source>
</reference>
<dbReference type="EMBL" id="PYFQ01000007">
    <property type="protein sequence ID" value="PSK37813.1"/>
    <property type="molecule type" value="Genomic_DNA"/>
</dbReference>
<name>A0A2P7YPD6_9ASCO</name>
<dbReference type="Proteomes" id="UP000241107">
    <property type="component" value="Unassembled WGS sequence"/>
</dbReference>
<dbReference type="InterPro" id="IPR019171">
    <property type="entry name" value="MIX23"/>
</dbReference>
<comment type="similarity">
    <text evidence="1">Belongs to the MIX23 family.</text>
</comment>
<dbReference type="AlphaFoldDB" id="A0A2P7YPD6"/>
<sequence length="169" mass="19799">MSEFFYKKLSSQLLVTPAELLTTANCEDSSRIRAFLRLSRIATDDTISQHLNETQPKDCDAYFNRKIVPQWQARAHAIQFCSDYAKKLEQEVAAALPKSADYDLRTNPYALKDDLEKIEHQNARRATIENWVRNEQNVEKIIREETTKIFNDKCYYKDWLQQFADAISK</sequence>
<organism evidence="2 3">
    <name type="scientific">Candidozyma pseudohaemuli</name>
    <dbReference type="NCBI Taxonomy" id="418784"/>
    <lineage>
        <taxon>Eukaryota</taxon>
        <taxon>Fungi</taxon>
        <taxon>Dikarya</taxon>
        <taxon>Ascomycota</taxon>
        <taxon>Saccharomycotina</taxon>
        <taxon>Pichiomycetes</taxon>
        <taxon>Metschnikowiaceae</taxon>
        <taxon>Candidozyma</taxon>
    </lineage>
</organism>
<comment type="caution">
    <text evidence="2">The sequence shown here is derived from an EMBL/GenBank/DDBJ whole genome shotgun (WGS) entry which is preliminary data.</text>
</comment>
<dbReference type="PANTHER" id="PTHR31905:SF2">
    <property type="entry name" value="PROTEIN MIX23"/>
    <property type="match status" value="1"/>
</dbReference>
<evidence type="ECO:0008006" key="4">
    <source>
        <dbReference type="Google" id="ProtNLM"/>
    </source>
</evidence>
<proteinExistence type="inferred from homology"/>
<evidence type="ECO:0000313" key="2">
    <source>
        <dbReference type="EMBL" id="PSK37813.1"/>
    </source>
</evidence>
<protein>
    <recommendedName>
        <fullName evidence="4">Mitochondrial intermembrane space cysteine motif-containing protein MIX23</fullName>
    </recommendedName>
</protein>
<gene>
    <name evidence="2" type="ORF">C7M61_003058</name>
</gene>